<evidence type="ECO:0000313" key="2">
    <source>
        <dbReference type="EMBL" id="NFF00627.1"/>
    </source>
</evidence>
<dbReference type="InterPro" id="IPR052173">
    <property type="entry name" value="Beta-lactam_resp_regulator"/>
</dbReference>
<proteinExistence type="predicted"/>
<dbReference type="Proteomes" id="UP000472521">
    <property type="component" value="Unassembled WGS sequence"/>
</dbReference>
<evidence type="ECO:0000259" key="1">
    <source>
        <dbReference type="Pfam" id="PF05569"/>
    </source>
</evidence>
<accession>A0A6B4JTD8</accession>
<protein>
    <submittedName>
        <fullName evidence="2">M56 family metallopeptidase</fullName>
    </submittedName>
</protein>
<name>A0A6B4JTD8_CLOBO</name>
<dbReference type="Pfam" id="PF05569">
    <property type="entry name" value="Peptidase_M56"/>
    <property type="match status" value="1"/>
</dbReference>
<dbReference type="PANTHER" id="PTHR34978:SF3">
    <property type="entry name" value="SLR0241 PROTEIN"/>
    <property type="match status" value="1"/>
</dbReference>
<dbReference type="EMBL" id="SWND01000001">
    <property type="protein sequence ID" value="NFF00627.1"/>
    <property type="molecule type" value="Genomic_DNA"/>
</dbReference>
<dbReference type="PANTHER" id="PTHR34978">
    <property type="entry name" value="POSSIBLE SENSOR-TRANSDUCER PROTEIN BLAR"/>
    <property type="match status" value="1"/>
</dbReference>
<evidence type="ECO:0000313" key="3">
    <source>
        <dbReference type="Proteomes" id="UP000472521"/>
    </source>
</evidence>
<feature type="domain" description="Peptidase M56" evidence="1">
    <location>
        <begin position="11"/>
        <end position="330"/>
    </location>
</feature>
<organism evidence="2 3">
    <name type="scientific">Clostridium botulinum</name>
    <dbReference type="NCBI Taxonomy" id="1491"/>
    <lineage>
        <taxon>Bacteria</taxon>
        <taxon>Bacillati</taxon>
        <taxon>Bacillota</taxon>
        <taxon>Clostridia</taxon>
        <taxon>Eubacteriales</taxon>
        <taxon>Clostridiaceae</taxon>
        <taxon>Clostridium</taxon>
    </lineage>
</organism>
<dbReference type="CDD" id="cd07341">
    <property type="entry name" value="M56_BlaR1_MecR1_like"/>
    <property type="match status" value="1"/>
</dbReference>
<gene>
    <name evidence="2" type="ORF">FCV25_02360</name>
</gene>
<dbReference type="AlphaFoldDB" id="A0A6B4JTD8"/>
<comment type="caution">
    <text evidence="2">The sequence shown here is derived from an EMBL/GenBank/DDBJ whole genome shotgun (WGS) entry which is preliminary data.</text>
</comment>
<dbReference type="InterPro" id="IPR008756">
    <property type="entry name" value="Peptidase_M56"/>
</dbReference>
<sequence length="732" mass="84338">MDILAKIFLWVLQASLTASIASLIVILILKLFNRHIGVRFQHALLFIIILRLIIPVNIPSNINLFNILFDKYENKILNIESKSNTKAAYDVFTERKGYLNDKTRDGKVISSSPLKNISYKQEVTAKEKVITSTLNIASCIWLVGVVNIALFFLIISWKFRVKIRELEQIPDIKIVSLLEECKKKLSINRSIPIYACDGFKTPCISGVLKPKIYIPKYKYSIDDYKYLSHIFLHELIHYKRKDLIYNFLGTITILIYWFNPIIWFIVKKMKLQREYACDTYVLEILGKEESIEYGMTLINFSKLISSSEKVPQLAIFFETKNQIKRRIKMIKNFKKGSYRMSAVAVICCILAGGIMFTNGVNARDMKRSTNVSAVINKENNKILVDTPIRCYVSLKKAEKITGAKVKVPNYIPRNHAVVPSFQVIKISDKEYSLRMFFDDENHINFTFQASRGNMEKVLKQIAEIENKDNLELLSNSEKNQDERKVEFSKEAMNLAGINGSNITIKRTSPNNTQIIEKFFVWQNEGMWYSIGYDEKWQRSEESKSAMSTSIDEVGKIASSIKYIDDVKNVNYSAAEKEDISTEEATLEIFDKEDLKKAKELLGFDPKFPLNINKEITINGAAVGFLADSDIKNKKLDYELDIFYNAKIGYITFNQGKSSKKYEHIKKKVNPIEIDGKKVFKYEDYRETELDKKSKVKNYIWEENGYYCEASISEGNGNSDEIAKAFVNSKPID</sequence>
<reference evidence="2 3" key="1">
    <citation type="submission" date="2019-04" db="EMBL/GenBank/DDBJ databases">
        <title>Genome sequencing of Clostridium botulinum Groups I-IV and Clostridium butyricum.</title>
        <authorList>
            <person name="Brunt J."/>
            <person name="Van Vliet A.H.M."/>
            <person name="Stringer S.C."/>
            <person name="Carter A.T."/>
            <person name="Peck M.W."/>
        </authorList>
    </citation>
    <scope>NUCLEOTIDE SEQUENCE [LARGE SCALE GENOMIC DNA]</scope>
    <source>
        <strain evidence="2 3">IFR 18/054</strain>
    </source>
</reference>